<comment type="subunit">
    <text evidence="8">Homopolymer.</text>
</comment>
<dbReference type="EC" id="3.5.4.16" evidence="8"/>
<dbReference type="PANTHER" id="PTHR11109:SF7">
    <property type="entry name" value="GTP CYCLOHYDROLASE 1"/>
    <property type="match status" value="1"/>
</dbReference>
<protein>
    <recommendedName>
        <fullName evidence="8">GTP cyclohydrolase 1</fullName>
        <ecNumber evidence="8">3.5.4.16</ecNumber>
    </recommendedName>
    <alternativeName>
        <fullName evidence="8">GTP cyclohydrolase I</fullName>
        <shortName evidence="8">GTP-CH-I</shortName>
    </alternativeName>
</protein>
<dbReference type="FunFam" id="3.30.1130.10:FF:000001">
    <property type="entry name" value="GTP cyclohydrolase 1"/>
    <property type="match status" value="1"/>
</dbReference>
<evidence type="ECO:0000313" key="12">
    <source>
        <dbReference type="Proteomes" id="UP000581135"/>
    </source>
</evidence>
<dbReference type="InterPro" id="IPR043134">
    <property type="entry name" value="GTP-CH-I_N"/>
</dbReference>
<dbReference type="FunFam" id="1.10.286.10:FF:000001">
    <property type="entry name" value="GTP cyclohydrolase 1"/>
    <property type="match status" value="1"/>
</dbReference>
<dbReference type="AlphaFoldDB" id="A0A839SN12"/>
<dbReference type="NCBIfam" id="TIGR00063">
    <property type="entry name" value="folE"/>
    <property type="match status" value="1"/>
</dbReference>
<dbReference type="RefSeq" id="WP_183415015.1">
    <property type="nucleotide sequence ID" value="NZ_JACHXA010000001.1"/>
</dbReference>
<accession>A0A839SN12</accession>
<dbReference type="InterPro" id="IPR043133">
    <property type="entry name" value="GTP-CH-I_C/QueF"/>
</dbReference>
<proteinExistence type="inferred from homology"/>
<evidence type="ECO:0000259" key="10">
    <source>
        <dbReference type="Pfam" id="PF01227"/>
    </source>
</evidence>
<dbReference type="InterPro" id="IPR001474">
    <property type="entry name" value="GTP_CycHdrlase_I"/>
</dbReference>
<dbReference type="SUPFAM" id="SSF55620">
    <property type="entry name" value="Tetrahydrobiopterin biosynthesis enzymes-like"/>
    <property type="match status" value="1"/>
</dbReference>
<evidence type="ECO:0000256" key="7">
    <source>
        <dbReference type="ARBA" id="ARBA00023134"/>
    </source>
</evidence>
<dbReference type="GO" id="GO:0008270">
    <property type="term" value="F:zinc ion binding"/>
    <property type="evidence" value="ECO:0007669"/>
    <property type="project" value="UniProtKB-UniRule"/>
</dbReference>
<gene>
    <name evidence="8" type="primary">folE</name>
    <name evidence="11" type="ORF">FHR98_000476</name>
</gene>
<evidence type="ECO:0000256" key="9">
    <source>
        <dbReference type="SAM" id="MobiDB-lite"/>
    </source>
</evidence>
<evidence type="ECO:0000256" key="6">
    <source>
        <dbReference type="ARBA" id="ARBA00022801"/>
    </source>
</evidence>
<dbReference type="HAMAP" id="MF_00223">
    <property type="entry name" value="FolE"/>
    <property type="match status" value="1"/>
</dbReference>
<evidence type="ECO:0000256" key="1">
    <source>
        <dbReference type="ARBA" id="ARBA00001052"/>
    </source>
</evidence>
<dbReference type="Pfam" id="PF01227">
    <property type="entry name" value="GTP_cyclohydroI"/>
    <property type="match status" value="1"/>
</dbReference>
<dbReference type="GO" id="GO:0005737">
    <property type="term" value="C:cytoplasm"/>
    <property type="evidence" value="ECO:0007669"/>
    <property type="project" value="TreeGrafter"/>
</dbReference>
<dbReference type="PANTHER" id="PTHR11109">
    <property type="entry name" value="GTP CYCLOHYDROLASE I"/>
    <property type="match status" value="1"/>
</dbReference>
<comment type="similarity">
    <text evidence="3 8">Belongs to the GTP cyclohydrolase I family.</text>
</comment>
<dbReference type="Proteomes" id="UP000581135">
    <property type="component" value="Unassembled WGS sequence"/>
</dbReference>
<sequence>MNALPGSELDHKATLLDKPDFSKRERGAAGDVRRRPSRSEAEAAVETLLRWAGDDPYRPGLLETPGRVVRAYEEWFSGYRQDPVAFLNRTFGEVGDYNDVVTLSDIPFHSVCEHHMAAIRGVAHVSYLPVERVVGISKLARVVEACARRLQVQERLTDEIAHAIAKGLKPGGVAVVLVAEHACMTTRGVRAHGVRMVTRRLLGAYRDDAALRREFLGSIGM</sequence>
<feature type="binding site" evidence="8">
    <location>
        <position position="112"/>
    </location>
    <ligand>
        <name>Zn(2+)</name>
        <dbReference type="ChEBI" id="CHEBI:29105"/>
    </ligand>
</feature>
<keyword evidence="5 8" id="KW-0554">One-carbon metabolism</keyword>
<name>A0A839SN12_9PROT</name>
<feature type="binding site" evidence="8">
    <location>
        <position position="115"/>
    </location>
    <ligand>
        <name>Zn(2+)</name>
        <dbReference type="ChEBI" id="CHEBI:29105"/>
    </ligand>
</feature>
<keyword evidence="8" id="KW-0547">Nucleotide-binding</keyword>
<evidence type="ECO:0000313" key="11">
    <source>
        <dbReference type="EMBL" id="MBB3064211.1"/>
    </source>
</evidence>
<dbReference type="Gene3D" id="1.10.286.10">
    <property type="match status" value="1"/>
</dbReference>
<dbReference type="GO" id="GO:0046654">
    <property type="term" value="P:tetrahydrofolate biosynthetic process"/>
    <property type="evidence" value="ECO:0007669"/>
    <property type="project" value="UniProtKB-UniRule"/>
</dbReference>
<evidence type="ECO:0000256" key="3">
    <source>
        <dbReference type="ARBA" id="ARBA00008085"/>
    </source>
</evidence>
<dbReference type="GO" id="GO:0006730">
    <property type="term" value="P:one-carbon metabolic process"/>
    <property type="evidence" value="ECO:0007669"/>
    <property type="project" value="UniProtKB-UniRule"/>
</dbReference>
<keyword evidence="7 8" id="KW-0342">GTP-binding</keyword>
<keyword evidence="8" id="KW-0479">Metal-binding</keyword>
<dbReference type="InterPro" id="IPR020602">
    <property type="entry name" value="GTP_CycHdrlase_I_dom"/>
</dbReference>
<evidence type="ECO:0000256" key="2">
    <source>
        <dbReference type="ARBA" id="ARBA00005080"/>
    </source>
</evidence>
<feature type="compositionally biased region" description="Basic and acidic residues" evidence="9">
    <location>
        <begin position="8"/>
        <end position="39"/>
    </location>
</feature>
<keyword evidence="6 8" id="KW-0378">Hydrolase</keyword>
<dbReference type="UniPathway" id="UPA00848">
    <property type="reaction ID" value="UER00151"/>
</dbReference>
<feature type="domain" description="GTP cyclohydrolase I" evidence="10">
    <location>
        <begin position="42"/>
        <end position="219"/>
    </location>
</feature>
<keyword evidence="8" id="KW-0862">Zinc</keyword>
<keyword evidence="12" id="KW-1185">Reference proteome</keyword>
<dbReference type="NCBIfam" id="NF006825">
    <property type="entry name" value="PRK09347.1-2"/>
    <property type="match status" value="1"/>
</dbReference>
<dbReference type="GO" id="GO:0006729">
    <property type="term" value="P:tetrahydrobiopterin biosynthetic process"/>
    <property type="evidence" value="ECO:0007669"/>
    <property type="project" value="TreeGrafter"/>
</dbReference>
<evidence type="ECO:0000256" key="8">
    <source>
        <dbReference type="HAMAP-Rule" id="MF_00223"/>
    </source>
</evidence>
<feature type="binding site" evidence="8">
    <location>
        <position position="183"/>
    </location>
    <ligand>
        <name>Zn(2+)</name>
        <dbReference type="ChEBI" id="CHEBI:29105"/>
    </ligand>
</feature>
<dbReference type="PROSITE" id="PS00860">
    <property type="entry name" value="GTP_CYCLOHYDROL_1_2"/>
    <property type="match status" value="1"/>
</dbReference>
<dbReference type="GO" id="GO:0005525">
    <property type="term" value="F:GTP binding"/>
    <property type="evidence" value="ECO:0007669"/>
    <property type="project" value="UniProtKB-KW"/>
</dbReference>
<feature type="region of interest" description="Disordered" evidence="9">
    <location>
        <begin position="1"/>
        <end position="39"/>
    </location>
</feature>
<comment type="catalytic activity">
    <reaction evidence="1 8">
        <text>GTP + H2O = 7,8-dihydroneopterin 3'-triphosphate + formate + H(+)</text>
        <dbReference type="Rhea" id="RHEA:17473"/>
        <dbReference type="ChEBI" id="CHEBI:15377"/>
        <dbReference type="ChEBI" id="CHEBI:15378"/>
        <dbReference type="ChEBI" id="CHEBI:15740"/>
        <dbReference type="ChEBI" id="CHEBI:37565"/>
        <dbReference type="ChEBI" id="CHEBI:58462"/>
        <dbReference type="EC" id="3.5.4.16"/>
    </reaction>
</comment>
<dbReference type="Gene3D" id="3.30.1130.10">
    <property type="match status" value="1"/>
</dbReference>
<reference evidence="11 12" key="1">
    <citation type="submission" date="2020-08" db="EMBL/GenBank/DDBJ databases">
        <title>Genomic Encyclopedia of Type Strains, Phase III (KMG-III): the genomes of soil and plant-associated and newly described type strains.</title>
        <authorList>
            <person name="Whitman W."/>
        </authorList>
    </citation>
    <scope>NUCLEOTIDE SEQUENCE [LARGE SCALE GENOMIC DNA]</scope>
    <source>
        <strain evidence="11 12">CECT 8803</strain>
    </source>
</reference>
<dbReference type="NCBIfam" id="NF006826">
    <property type="entry name" value="PRK09347.1-3"/>
    <property type="match status" value="1"/>
</dbReference>
<dbReference type="InterPro" id="IPR018234">
    <property type="entry name" value="GTP_CycHdrlase_I_CS"/>
</dbReference>
<evidence type="ECO:0000256" key="4">
    <source>
        <dbReference type="ARBA" id="ARBA00011857"/>
    </source>
</evidence>
<comment type="pathway">
    <text evidence="2 8">Cofactor biosynthesis; 7,8-dihydroneopterin triphosphate biosynthesis; 7,8-dihydroneopterin triphosphate from GTP: step 1/1.</text>
</comment>
<comment type="subunit">
    <text evidence="4">Toroid-shaped homodecamer, composed of two pentamers of five dimers.</text>
</comment>
<comment type="caution">
    <text evidence="11">The sequence shown here is derived from an EMBL/GenBank/DDBJ whole genome shotgun (WGS) entry which is preliminary data.</text>
</comment>
<organism evidence="11 12">
    <name type="scientific">Limibacillus halophilus</name>
    <dbReference type="NCBI Taxonomy" id="1579333"/>
    <lineage>
        <taxon>Bacteria</taxon>
        <taxon>Pseudomonadati</taxon>
        <taxon>Pseudomonadota</taxon>
        <taxon>Alphaproteobacteria</taxon>
        <taxon>Rhodospirillales</taxon>
        <taxon>Rhodovibrionaceae</taxon>
        <taxon>Limibacillus</taxon>
    </lineage>
</organism>
<dbReference type="GO" id="GO:0003934">
    <property type="term" value="F:GTP cyclohydrolase I activity"/>
    <property type="evidence" value="ECO:0007669"/>
    <property type="project" value="UniProtKB-UniRule"/>
</dbReference>
<evidence type="ECO:0000256" key="5">
    <source>
        <dbReference type="ARBA" id="ARBA00022563"/>
    </source>
</evidence>
<dbReference type="EMBL" id="JACHXA010000001">
    <property type="protein sequence ID" value="MBB3064211.1"/>
    <property type="molecule type" value="Genomic_DNA"/>
</dbReference>